<name>A0A401ZRZ4_9CHLR</name>
<dbReference type="InterPro" id="IPR029055">
    <property type="entry name" value="Ntn_hydrolases_N"/>
</dbReference>
<gene>
    <name evidence="7" type="primary">ggtB</name>
    <name evidence="7" type="ORF">KDAU_70170</name>
</gene>
<dbReference type="InterPro" id="IPR043138">
    <property type="entry name" value="GGT_lsub"/>
</dbReference>
<keyword evidence="6" id="KW-0378">Hydrolase</keyword>
<dbReference type="SUPFAM" id="SSF56235">
    <property type="entry name" value="N-terminal nucleophile aminohydrolases (Ntn hydrolases)"/>
    <property type="match status" value="1"/>
</dbReference>
<dbReference type="PRINTS" id="PR01210">
    <property type="entry name" value="GGTRANSPTASE"/>
</dbReference>
<keyword evidence="6" id="KW-0012">Acyltransferase</keyword>
<comment type="pathway">
    <text evidence="6">Sulfur metabolism; glutathione metabolism.</text>
</comment>
<organism evidence="7 8">
    <name type="scientific">Dictyobacter aurantiacus</name>
    <dbReference type="NCBI Taxonomy" id="1936993"/>
    <lineage>
        <taxon>Bacteria</taxon>
        <taxon>Bacillati</taxon>
        <taxon>Chloroflexota</taxon>
        <taxon>Ktedonobacteria</taxon>
        <taxon>Ktedonobacterales</taxon>
        <taxon>Dictyobacteraceae</taxon>
        <taxon>Dictyobacter</taxon>
    </lineage>
</organism>
<dbReference type="Gene3D" id="3.60.20.40">
    <property type="match status" value="1"/>
</dbReference>
<keyword evidence="8" id="KW-1185">Reference proteome</keyword>
<comment type="similarity">
    <text evidence="6">Belongs to the gamma-glutamyltransferase family.</text>
</comment>
<dbReference type="GO" id="GO:0036374">
    <property type="term" value="F:glutathione hydrolase activity"/>
    <property type="evidence" value="ECO:0007669"/>
    <property type="project" value="UniProtKB-UniRule"/>
</dbReference>
<dbReference type="UniPathway" id="UPA00204"/>
<feature type="active site" description="Nucleophile" evidence="4">
    <location>
        <position position="353"/>
    </location>
</feature>
<dbReference type="InterPro" id="IPR052896">
    <property type="entry name" value="GGT-like_enzyme"/>
</dbReference>
<dbReference type="EC" id="3.4.19.13" evidence="6"/>
<evidence type="ECO:0000256" key="4">
    <source>
        <dbReference type="PIRSR" id="PIRSR600101-1"/>
    </source>
</evidence>
<sequence>MNNSATLQSFPQHRPVTLARRGVVAAPHYLAAEAGLDILKSGGNAIDAAIAANAMLQVVYPFVCGLGGDIFMMIYEASSGNVYGLNGSGRSAQAASIERYQELGHKTMPTFGVHTVTVPGCVSGWDAASQRFGRLGLARSLEAAISYAEEGFAIGPGLHNALTTMSKRDDVHASWHRHFLPDGTVPEVGSIMRVPTLAQTYKTIVKEGPTSFYNGSIAAAMAEFFEREGGLITREDLAAHQADWVTPLSVPFAGLRIYEMPPNTQGVTALQMLGILDQLPLGNNPLAPETVHPAVEAKKIAFTDRAAYLTDPTHMRVDPAQLVSPAYLDQRRPLVDLQRAQTFTAAGSFTGDTIYLCTADREGNIVSLIQSNYMGFGSGLVVDDLGIVLQNRGAYFSLDPMAANALAPRKRTLHTLIPSLALKDNRPAMVFGTMGGDGQAQTHLQVYTASARFGLNMQQAIEMPRWIHGSPYGGVEEALLVEDRFPVATLETLRQMGHTIQIGDLWMATMGYAQGIMFDPTTGVMQGGSDPRAEGIAAGW</sequence>
<dbReference type="Pfam" id="PF01019">
    <property type="entry name" value="G_glu_transpept"/>
    <property type="match status" value="1"/>
</dbReference>
<dbReference type="Proteomes" id="UP000287224">
    <property type="component" value="Unassembled WGS sequence"/>
</dbReference>
<evidence type="ECO:0000256" key="3">
    <source>
        <dbReference type="ARBA" id="ARBA00047417"/>
    </source>
</evidence>
<comment type="catalytic activity">
    <reaction evidence="2 6">
        <text>glutathione + H2O = L-cysteinylglycine + L-glutamate</text>
        <dbReference type="Rhea" id="RHEA:28807"/>
        <dbReference type="ChEBI" id="CHEBI:15377"/>
        <dbReference type="ChEBI" id="CHEBI:29985"/>
        <dbReference type="ChEBI" id="CHEBI:57925"/>
        <dbReference type="ChEBI" id="CHEBI:61694"/>
        <dbReference type="EC" id="3.4.19.13"/>
    </reaction>
</comment>
<evidence type="ECO:0000256" key="6">
    <source>
        <dbReference type="RuleBase" id="RU368036"/>
    </source>
</evidence>
<protein>
    <recommendedName>
        <fullName evidence="6">Glutathione hydrolase proenzyme</fullName>
        <ecNumber evidence="6">2.3.2.2</ecNumber>
        <ecNumber evidence="6">3.4.19.13</ecNumber>
    </recommendedName>
    <component>
        <recommendedName>
            <fullName evidence="6">Glutathione hydrolase large chain</fullName>
        </recommendedName>
    </component>
    <component>
        <recommendedName>
            <fullName evidence="6">Glutathione hydrolase small chain</fullName>
        </recommendedName>
    </component>
</protein>
<evidence type="ECO:0000313" key="7">
    <source>
        <dbReference type="EMBL" id="GCE09688.1"/>
    </source>
</evidence>
<dbReference type="InterPro" id="IPR043137">
    <property type="entry name" value="GGT_ssub_C"/>
</dbReference>
<dbReference type="PANTHER" id="PTHR43881:SF5">
    <property type="entry name" value="GAMMA-GLUTAMYLTRANSPEPTIDASE"/>
    <property type="match status" value="1"/>
</dbReference>
<comment type="PTM">
    <text evidence="6">Cleaved by autocatalysis into a large and a small subunit.</text>
</comment>
<keyword evidence="6" id="KW-0317">Glutathione biosynthesis</keyword>
<evidence type="ECO:0000256" key="1">
    <source>
        <dbReference type="ARBA" id="ARBA00001049"/>
    </source>
</evidence>
<dbReference type="EMBL" id="BIFQ01000002">
    <property type="protein sequence ID" value="GCE09688.1"/>
    <property type="molecule type" value="Genomic_DNA"/>
</dbReference>
<comment type="subunit">
    <text evidence="6">This enzyme consists of two polypeptide chains, which are synthesized in precursor form from a single polypeptide.</text>
</comment>
<dbReference type="GO" id="GO:0006751">
    <property type="term" value="P:glutathione catabolic process"/>
    <property type="evidence" value="ECO:0007669"/>
    <property type="project" value="UniProtKB-UniRule"/>
</dbReference>
<evidence type="ECO:0000313" key="8">
    <source>
        <dbReference type="Proteomes" id="UP000287224"/>
    </source>
</evidence>
<dbReference type="AlphaFoldDB" id="A0A401ZRZ4"/>
<dbReference type="GO" id="GO:0103068">
    <property type="term" value="F:leukotriene C4 gamma-glutamyl transferase activity"/>
    <property type="evidence" value="ECO:0007669"/>
    <property type="project" value="UniProtKB-EC"/>
</dbReference>
<accession>A0A401ZRZ4</accession>
<evidence type="ECO:0000256" key="2">
    <source>
        <dbReference type="ARBA" id="ARBA00001089"/>
    </source>
</evidence>
<proteinExistence type="inferred from homology"/>
<dbReference type="InterPro" id="IPR000101">
    <property type="entry name" value="GGT_peptidase"/>
</dbReference>
<dbReference type="NCBIfam" id="TIGR00066">
    <property type="entry name" value="g_glut_trans"/>
    <property type="match status" value="1"/>
</dbReference>
<dbReference type="EC" id="2.3.2.2" evidence="6"/>
<keyword evidence="6 7" id="KW-0808">Transferase</keyword>
<evidence type="ECO:0000256" key="5">
    <source>
        <dbReference type="PIRSR" id="PIRSR600101-2"/>
    </source>
</evidence>
<feature type="binding site" evidence="5">
    <location>
        <position position="436"/>
    </location>
    <ligand>
        <name>L-glutamate</name>
        <dbReference type="ChEBI" id="CHEBI:29985"/>
    </ligand>
</feature>
<dbReference type="PANTHER" id="PTHR43881">
    <property type="entry name" value="GAMMA-GLUTAMYLTRANSPEPTIDASE (AFU_ORTHOLOGUE AFUA_4G13580)"/>
    <property type="match status" value="1"/>
</dbReference>
<comment type="caution">
    <text evidence="7">The sequence shown here is derived from an EMBL/GenBank/DDBJ whole genome shotgun (WGS) entry which is preliminary data.</text>
</comment>
<dbReference type="GO" id="GO:0006750">
    <property type="term" value="P:glutathione biosynthetic process"/>
    <property type="evidence" value="ECO:0007669"/>
    <property type="project" value="UniProtKB-KW"/>
</dbReference>
<reference evidence="8" key="1">
    <citation type="submission" date="2018-12" db="EMBL/GenBank/DDBJ databases">
        <title>Tengunoibacter tsumagoiensis gen. nov., sp. nov., Dictyobacter kobayashii sp. nov., D. alpinus sp. nov., and D. joshuensis sp. nov. and description of Dictyobacteraceae fam. nov. within the order Ktedonobacterales isolated from Tengu-no-mugimeshi.</title>
        <authorList>
            <person name="Wang C.M."/>
            <person name="Zheng Y."/>
            <person name="Sakai Y."/>
            <person name="Toyoda A."/>
            <person name="Minakuchi Y."/>
            <person name="Abe K."/>
            <person name="Yokota A."/>
            <person name="Yabe S."/>
        </authorList>
    </citation>
    <scope>NUCLEOTIDE SEQUENCE [LARGE SCALE GENOMIC DNA]</scope>
    <source>
        <strain evidence="8">S-27</strain>
    </source>
</reference>
<keyword evidence="6" id="KW-0865">Zymogen</keyword>
<dbReference type="Gene3D" id="1.10.246.130">
    <property type="match status" value="1"/>
</dbReference>
<comment type="catalytic activity">
    <reaction evidence="3 6">
        <text>an N-terminal (5-L-glutamyl)-[peptide] + an alpha-amino acid = 5-L-glutamyl amino acid + an N-terminal L-alpha-aminoacyl-[peptide]</text>
        <dbReference type="Rhea" id="RHEA:23904"/>
        <dbReference type="Rhea" id="RHEA-COMP:9780"/>
        <dbReference type="Rhea" id="RHEA-COMP:9795"/>
        <dbReference type="ChEBI" id="CHEBI:77644"/>
        <dbReference type="ChEBI" id="CHEBI:78597"/>
        <dbReference type="ChEBI" id="CHEBI:78599"/>
        <dbReference type="ChEBI" id="CHEBI:78608"/>
        <dbReference type="EC" id="2.3.2.2"/>
    </reaction>
</comment>
<comment type="catalytic activity">
    <reaction evidence="1 6">
        <text>an S-substituted glutathione + H2O = an S-substituted L-cysteinylglycine + L-glutamate</text>
        <dbReference type="Rhea" id="RHEA:59468"/>
        <dbReference type="ChEBI" id="CHEBI:15377"/>
        <dbReference type="ChEBI" id="CHEBI:29985"/>
        <dbReference type="ChEBI" id="CHEBI:90779"/>
        <dbReference type="ChEBI" id="CHEBI:143103"/>
        <dbReference type="EC" id="3.4.19.13"/>
    </reaction>
</comment>